<reference evidence="2 3" key="1">
    <citation type="submission" date="2014-04" db="EMBL/GenBank/DDBJ databases">
        <title>Evolutionary Origins and Diversification of the Mycorrhizal Mutualists.</title>
        <authorList>
            <consortium name="DOE Joint Genome Institute"/>
            <consortium name="Mycorrhizal Genomics Consortium"/>
            <person name="Kohler A."/>
            <person name="Kuo A."/>
            <person name="Nagy L.G."/>
            <person name="Floudas D."/>
            <person name="Copeland A."/>
            <person name="Barry K.W."/>
            <person name="Cichocki N."/>
            <person name="Veneault-Fourrey C."/>
            <person name="LaButti K."/>
            <person name="Lindquist E.A."/>
            <person name="Lipzen A."/>
            <person name="Lundell T."/>
            <person name="Morin E."/>
            <person name="Murat C."/>
            <person name="Riley R."/>
            <person name="Ohm R."/>
            <person name="Sun H."/>
            <person name="Tunlid A."/>
            <person name="Henrissat B."/>
            <person name="Grigoriev I.V."/>
            <person name="Hibbett D.S."/>
            <person name="Martin F."/>
        </authorList>
    </citation>
    <scope>NUCLEOTIDE SEQUENCE [LARGE SCALE GENOMIC DNA]</scope>
    <source>
        <strain evidence="2 3">Koide BX008</strain>
    </source>
</reference>
<keyword evidence="1" id="KW-1133">Transmembrane helix</keyword>
<name>A0A0C2SRZ9_AMAMK</name>
<feature type="transmembrane region" description="Helical" evidence="1">
    <location>
        <begin position="45"/>
        <end position="64"/>
    </location>
</feature>
<proteinExistence type="predicted"/>
<dbReference type="HOGENOM" id="CLU_1156119_0_0_1"/>
<keyword evidence="1" id="KW-0472">Membrane</keyword>
<evidence type="ECO:0000313" key="3">
    <source>
        <dbReference type="Proteomes" id="UP000054549"/>
    </source>
</evidence>
<dbReference type="Proteomes" id="UP000054549">
    <property type="component" value="Unassembled WGS sequence"/>
</dbReference>
<feature type="transmembrane region" description="Helical" evidence="1">
    <location>
        <begin position="70"/>
        <end position="97"/>
    </location>
</feature>
<feature type="transmembrane region" description="Helical" evidence="1">
    <location>
        <begin position="109"/>
        <end position="134"/>
    </location>
</feature>
<feature type="transmembrane region" description="Helical" evidence="1">
    <location>
        <begin position="211"/>
        <end position="230"/>
    </location>
</feature>
<sequence>MPRTLPTKDLELALNNANVTNAPGPSASVPSNGRTLVKRIRFKPLLNLLVTIFTLNIPTFHASLSRISGSLGISAAISIWKAVRTLDSLLVAALIAVLFKADAQVTTSFWFFCSCSLLQAVNGMISSTALIVYFSAYPTNNEHVEAVDQLDFLFWSVWDLFSVPSIWTSWSILTFTITLVINVARPTTLDGSIDGRGNGADYSSLYSARTLLVALISVSVVFFVFFLFHLRHLSRILSRM</sequence>
<organism evidence="2 3">
    <name type="scientific">Amanita muscaria (strain Koide BX008)</name>
    <dbReference type="NCBI Taxonomy" id="946122"/>
    <lineage>
        <taxon>Eukaryota</taxon>
        <taxon>Fungi</taxon>
        <taxon>Dikarya</taxon>
        <taxon>Basidiomycota</taxon>
        <taxon>Agaricomycotina</taxon>
        <taxon>Agaricomycetes</taxon>
        <taxon>Agaricomycetidae</taxon>
        <taxon>Agaricales</taxon>
        <taxon>Pluteineae</taxon>
        <taxon>Amanitaceae</taxon>
        <taxon>Amanita</taxon>
    </lineage>
</organism>
<evidence type="ECO:0000313" key="2">
    <source>
        <dbReference type="EMBL" id="KIL56794.1"/>
    </source>
</evidence>
<protein>
    <submittedName>
        <fullName evidence="2">Uncharacterized protein</fullName>
    </submittedName>
</protein>
<keyword evidence="3" id="KW-1185">Reference proteome</keyword>
<gene>
    <name evidence="2" type="ORF">M378DRAFT_16758</name>
</gene>
<dbReference type="InParanoid" id="A0A0C2SRZ9"/>
<evidence type="ECO:0000256" key="1">
    <source>
        <dbReference type="SAM" id="Phobius"/>
    </source>
</evidence>
<accession>A0A0C2SRZ9</accession>
<dbReference type="AlphaFoldDB" id="A0A0C2SRZ9"/>
<keyword evidence="1" id="KW-0812">Transmembrane</keyword>
<dbReference type="EMBL" id="KN818399">
    <property type="protein sequence ID" value="KIL56794.1"/>
    <property type="molecule type" value="Genomic_DNA"/>
</dbReference>